<organism evidence="2">
    <name type="scientific">mine drainage metagenome</name>
    <dbReference type="NCBI Taxonomy" id="410659"/>
    <lineage>
        <taxon>unclassified sequences</taxon>
        <taxon>metagenomes</taxon>
        <taxon>ecological metagenomes</taxon>
    </lineage>
</organism>
<dbReference type="AlphaFoldDB" id="T1BYW6"/>
<feature type="domain" description="FAD dependent oxidoreductase" evidence="1">
    <location>
        <begin position="32"/>
        <end position="129"/>
    </location>
</feature>
<proteinExistence type="predicted"/>
<dbReference type="InterPro" id="IPR006076">
    <property type="entry name" value="FAD-dep_OxRdtase"/>
</dbReference>
<evidence type="ECO:0000259" key="1">
    <source>
        <dbReference type="Pfam" id="PF01266"/>
    </source>
</evidence>
<comment type="caution">
    <text evidence="2">The sequence shown here is derived from an EMBL/GenBank/DDBJ whole genome shotgun (WGS) entry which is preliminary data.</text>
</comment>
<dbReference type="SUPFAM" id="SSF51905">
    <property type="entry name" value="FAD/NAD(P)-binding domain"/>
    <property type="match status" value="1"/>
</dbReference>
<dbReference type="Gene3D" id="3.50.50.60">
    <property type="entry name" value="FAD/NAD(P)-binding domain"/>
    <property type="match status" value="1"/>
</dbReference>
<dbReference type="Pfam" id="PF01266">
    <property type="entry name" value="DAO"/>
    <property type="match status" value="1"/>
</dbReference>
<protein>
    <submittedName>
        <fullName evidence="2">Oxidoreductase, FAD-binding protein</fullName>
    </submittedName>
</protein>
<dbReference type="EMBL" id="AUZX01007755">
    <property type="protein sequence ID" value="EQD58244.1"/>
    <property type="molecule type" value="Genomic_DNA"/>
</dbReference>
<dbReference type="PANTHER" id="PTHR13847:SF281">
    <property type="entry name" value="FAD DEPENDENT OXIDOREDUCTASE DOMAIN-CONTAINING PROTEIN"/>
    <property type="match status" value="1"/>
</dbReference>
<dbReference type="PANTHER" id="PTHR13847">
    <property type="entry name" value="SARCOSINE DEHYDROGENASE-RELATED"/>
    <property type="match status" value="1"/>
</dbReference>
<accession>T1BYW6</accession>
<dbReference type="GO" id="GO:0005737">
    <property type="term" value="C:cytoplasm"/>
    <property type="evidence" value="ECO:0007669"/>
    <property type="project" value="TreeGrafter"/>
</dbReference>
<reference evidence="2" key="1">
    <citation type="submission" date="2013-08" db="EMBL/GenBank/DDBJ databases">
        <authorList>
            <person name="Mendez C."/>
            <person name="Richter M."/>
            <person name="Ferrer M."/>
            <person name="Sanchez J."/>
        </authorList>
    </citation>
    <scope>NUCLEOTIDE SEQUENCE</scope>
</reference>
<evidence type="ECO:0000313" key="2">
    <source>
        <dbReference type="EMBL" id="EQD58244.1"/>
    </source>
</evidence>
<gene>
    <name evidence="2" type="ORF">B1A_10883</name>
</gene>
<name>T1BYW6_9ZZZZ</name>
<reference evidence="2" key="2">
    <citation type="journal article" date="2014" name="ISME J.">
        <title>Microbial stratification in low pH oxic and suboxic macroscopic growths along an acid mine drainage.</title>
        <authorList>
            <person name="Mendez-Garcia C."/>
            <person name="Mesa V."/>
            <person name="Sprenger R.R."/>
            <person name="Richter M."/>
            <person name="Diez M.S."/>
            <person name="Solano J."/>
            <person name="Bargiela R."/>
            <person name="Golyshina O.V."/>
            <person name="Manteca A."/>
            <person name="Ramos J.L."/>
            <person name="Gallego J.R."/>
            <person name="Llorente I."/>
            <person name="Martins Dos Santos V.A."/>
            <person name="Jensen O.N."/>
            <person name="Pelaez A.I."/>
            <person name="Sanchez J."/>
            <person name="Ferrer M."/>
        </authorList>
    </citation>
    <scope>NUCLEOTIDE SEQUENCE</scope>
</reference>
<dbReference type="InterPro" id="IPR036188">
    <property type="entry name" value="FAD/NAD-bd_sf"/>
</dbReference>
<sequence length="139" mass="14399">MRAPLAAASYYEARAAAMPAYPALTGQIEAEVAIVGGGYAGLTTALGLAERGQRGVLLLEAERIGFGASGRNGGFVFAGYSLDEHALITRLGVARARALYQATVQGVNLLRRRVQRYQIACDLADAGALGPTGSATRAC</sequence>